<keyword evidence="1" id="KW-0812">Transmembrane</keyword>
<evidence type="ECO:0000256" key="1">
    <source>
        <dbReference type="SAM" id="Phobius"/>
    </source>
</evidence>
<evidence type="ECO:0000313" key="3">
    <source>
        <dbReference type="Proteomes" id="UP001597512"/>
    </source>
</evidence>
<comment type="caution">
    <text evidence="2">The sequence shown here is derived from an EMBL/GenBank/DDBJ whole genome shotgun (WGS) entry which is preliminary data.</text>
</comment>
<keyword evidence="3" id="KW-1185">Reference proteome</keyword>
<organism evidence="2 3">
    <name type="scientific">Spirosoma flavum</name>
    <dbReference type="NCBI Taxonomy" id="2048557"/>
    <lineage>
        <taxon>Bacteria</taxon>
        <taxon>Pseudomonadati</taxon>
        <taxon>Bacteroidota</taxon>
        <taxon>Cytophagia</taxon>
        <taxon>Cytophagales</taxon>
        <taxon>Cytophagaceae</taxon>
        <taxon>Spirosoma</taxon>
    </lineage>
</organism>
<feature type="transmembrane region" description="Helical" evidence="1">
    <location>
        <begin position="87"/>
        <end position="108"/>
    </location>
</feature>
<gene>
    <name evidence="2" type="ORF">ACFS25_20795</name>
</gene>
<dbReference type="EMBL" id="JBHUOM010000023">
    <property type="protein sequence ID" value="MFD2936231.1"/>
    <property type="molecule type" value="Genomic_DNA"/>
</dbReference>
<accession>A0ABW6AL51</accession>
<sequence length="166" mass="18036">MSTSQNLLLAGAAITTALMAGLFYAYSCSVNPGLNRLSDTAYVTAMQSINRAIQNPIFFISFFGAPILLLINTWVHYSQPLSSRFWLLLGATIIYLVGVVGVTILGNIPVNEGLESFDVQTASLEEIAAQRATFESPWNKLHTIRTLASILALVLVITACLSPREE</sequence>
<keyword evidence="1" id="KW-1133">Transmembrane helix</keyword>
<name>A0ABW6AL51_9BACT</name>
<feature type="transmembrane region" description="Helical" evidence="1">
    <location>
        <begin position="144"/>
        <end position="162"/>
    </location>
</feature>
<dbReference type="RefSeq" id="WP_381504843.1">
    <property type="nucleotide sequence ID" value="NZ_JBHUOM010000023.1"/>
</dbReference>
<feature type="transmembrane region" description="Helical" evidence="1">
    <location>
        <begin position="56"/>
        <end position="75"/>
    </location>
</feature>
<reference evidence="3" key="1">
    <citation type="journal article" date="2019" name="Int. J. Syst. Evol. Microbiol.">
        <title>The Global Catalogue of Microorganisms (GCM) 10K type strain sequencing project: providing services to taxonomists for standard genome sequencing and annotation.</title>
        <authorList>
            <consortium name="The Broad Institute Genomics Platform"/>
            <consortium name="The Broad Institute Genome Sequencing Center for Infectious Disease"/>
            <person name="Wu L."/>
            <person name="Ma J."/>
        </authorList>
    </citation>
    <scope>NUCLEOTIDE SEQUENCE [LARGE SCALE GENOMIC DNA]</scope>
    <source>
        <strain evidence="3">KCTC 52490</strain>
    </source>
</reference>
<dbReference type="Pfam" id="PF08592">
    <property type="entry name" value="Anthrone_oxy"/>
    <property type="match status" value="1"/>
</dbReference>
<keyword evidence="1" id="KW-0472">Membrane</keyword>
<protein>
    <submittedName>
        <fullName evidence="2">DUF1772 domain-containing protein</fullName>
    </submittedName>
</protein>
<evidence type="ECO:0000313" key="2">
    <source>
        <dbReference type="EMBL" id="MFD2936231.1"/>
    </source>
</evidence>
<proteinExistence type="predicted"/>
<dbReference type="Proteomes" id="UP001597512">
    <property type="component" value="Unassembled WGS sequence"/>
</dbReference>
<dbReference type="InterPro" id="IPR013901">
    <property type="entry name" value="Anthrone_oxy"/>
</dbReference>